<protein>
    <submittedName>
        <fullName evidence="1">Uncharacterized protein</fullName>
    </submittedName>
</protein>
<sequence>MSVARAEIAGATASFRCVLTRACLKPAGLCETRLRKRGTPCKSVPLFVTYRINDLLTNGRSRWSVQAIADAHDAPARCRHSAGFFLKF</sequence>
<evidence type="ECO:0000313" key="1">
    <source>
        <dbReference type="EMBL" id="QCL92961.1"/>
    </source>
</evidence>
<accession>A0A4D7Y7S5</accession>
<reference evidence="1 2" key="1">
    <citation type="submission" date="2019-04" db="EMBL/GenBank/DDBJ databases">
        <title>Complete genome sequence of Agrobacterium tumefaciens CFBP7129.</title>
        <authorList>
            <person name="Haryono M."/>
            <person name="Lin Y.-C."/>
            <person name="Lai E.-M."/>
            <person name="Kuo C.-H."/>
        </authorList>
    </citation>
    <scope>NUCLEOTIDE SEQUENCE [LARGE SCALE GENOMIC DNA]</scope>
    <source>
        <strain evidence="1 2">CFBP7129</strain>
    </source>
</reference>
<proteinExistence type="predicted"/>
<dbReference type="Proteomes" id="UP000298649">
    <property type="component" value="Chromosome circular"/>
</dbReference>
<gene>
    <name evidence="1" type="ORF">CFBP7129_01185</name>
</gene>
<dbReference type="AlphaFoldDB" id="A0A4D7Y7S5"/>
<name>A0A4D7Y7S5_AGRTU</name>
<evidence type="ECO:0000313" key="2">
    <source>
        <dbReference type="Proteomes" id="UP000298649"/>
    </source>
</evidence>
<organism evidence="1 2">
    <name type="scientific">Agrobacterium tumefaciens</name>
    <dbReference type="NCBI Taxonomy" id="358"/>
    <lineage>
        <taxon>Bacteria</taxon>
        <taxon>Pseudomonadati</taxon>
        <taxon>Pseudomonadota</taxon>
        <taxon>Alphaproteobacteria</taxon>
        <taxon>Hyphomicrobiales</taxon>
        <taxon>Rhizobiaceae</taxon>
        <taxon>Rhizobium/Agrobacterium group</taxon>
        <taxon>Agrobacterium</taxon>
        <taxon>Agrobacterium tumefaciens complex</taxon>
    </lineage>
</organism>
<dbReference type="EMBL" id="CP039922">
    <property type="protein sequence ID" value="QCL92961.1"/>
    <property type="molecule type" value="Genomic_DNA"/>
</dbReference>